<accession>A0ABS6EKV1</accession>
<feature type="transmembrane region" description="Helical" evidence="1">
    <location>
        <begin position="158"/>
        <end position="177"/>
    </location>
</feature>
<proteinExistence type="predicted"/>
<evidence type="ECO:0008006" key="4">
    <source>
        <dbReference type="Google" id="ProtNLM"/>
    </source>
</evidence>
<feature type="transmembrane region" description="Helical" evidence="1">
    <location>
        <begin position="135"/>
        <end position="152"/>
    </location>
</feature>
<dbReference type="EMBL" id="JAHLQF010000004">
    <property type="protein sequence ID" value="MBU5485826.1"/>
    <property type="molecule type" value="Genomic_DNA"/>
</dbReference>
<keyword evidence="1" id="KW-0472">Membrane</keyword>
<evidence type="ECO:0000313" key="2">
    <source>
        <dbReference type="EMBL" id="MBU5485826.1"/>
    </source>
</evidence>
<feature type="transmembrane region" description="Helical" evidence="1">
    <location>
        <begin position="198"/>
        <end position="219"/>
    </location>
</feature>
<keyword evidence="3" id="KW-1185">Reference proteome</keyword>
<gene>
    <name evidence="2" type="ORF">KQI86_16015</name>
</gene>
<dbReference type="Proteomes" id="UP000726170">
    <property type="component" value="Unassembled WGS sequence"/>
</dbReference>
<feature type="transmembrane region" description="Helical" evidence="1">
    <location>
        <begin position="87"/>
        <end position="114"/>
    </location>
</feature>
<evidence type="ECO:0000256" key="1">
    <source>
        <dbReference type="SAM" id="Phobius"/>
    </source>
</evidence>
<feature type="transmembrane region" description="Helical" evidence="1">
    <location>
        <begin position="225"/>
        <end position="244"/>
    </location>
</feature>
<comment type="caution">
    <text evidence="2">The sequence shown here is derived from an EMBL/GenBank/DDBJ whole genome shotgun (WGS) entry which is preliminary data.</text>
</comment>
<name>A0ABS6EKV1_9CLOT</name>
<sequence>MSVSDKYSKALGKLNKYVWIILIPILLDSLDLMIHWLIYKIKYIPAFSIFKIKIGLMHTPASVRFLLEDFPTPIFSLKNNMVSGLLTNINLFTICFAITILLVVSYFTGVYLVTLSKIEEEDFSLKEVIMLDNSIWAKLFLYRVVTIIPMILFILDRAFIVTFFLSIFFVYVEYSIILDKGSILTNFKNGMAFLFNNIGLTIKSTFYCGIIFSVLSIIVFPIANLGISGIIVDILIVAYFGTAFNKMIMEMYRDGQVKVEN</sequence>
<dbReference type="RefSeq" id="WP_216440430.1">
    <property type="nucleotide sequence ID" value="NZ_JAHLQF010000004.1"/>
</dbReference>
<evidence type="ECO:0000313" key="3">
    <source>
        <dbReference type="Proteomes" id="UP000726170"/>
    </source>
</evidence>
<keyword evidence="1" id="KW-1133">Transmembrane helix</keyword>
<keyword evidence="1" id="KW-0812">Transmembrane</keyword>
<feature type="transmembrane region" description="Helical" evidence="1">
    <location>
        <begin position="17"/>
        <end position="38"/>
    </location>
</feature>
<protein>
    <recommendedName>
        <fullName evidence="4">Integral membrane protein</fullName>
    </recommendedName>
</protein>
<organism evidence="2 3">
    <name type="scientific">Clostridium mobile</name>
    <dbReference type="NCBI Taxonomy" id="2841512"/>
    <lineage>
        <taxon>Bacteria</taxon>
        <taxon>Bacillati</taxon>
        <taxon>Bacillota</taxon>
        <taxon>Clostridia</taxon>
        <taxon>Eubacteriales</taxon>
        <taxon>Clostridiaceae</taxon>
        <taxon>Clostridium</taxon>
    </lineage>
</organism>
<reference evidence="2 3" key="1">
    <citation type="submission" date="2021-06" db="EMBL/GenBank/DDBJ databases">
        <authorList>
            <person name="Sun Q."/>
            <person name="Li D."/>
        </authorList>
    </citation>
    <scope>NUCLEOTIDE SEQUENCE [LARGE SCALE GENOMIC DNA]</scope>
    <source>
        <strain evidence="2 3">MSJ-11</strain>
    </source>
</reference>